<feature type="domain" description="Amidohydrolase-related" evidence="2">
    <location>
        <begin position="2"/>
        <end position="279"/>
    </location>
</feature>
<dbReference type="SUPFAM" id="SSF51556">
    <property type="entry name" value="Metallo-dependent hydrolases"/>
    <property type="match status" value="1"/>
</dbReference>
<dbReference type="RefSeq" id="WP_380831485.1">
    <property type="nucleotide sequence ID" value="NZ_JBHTCG010000042.1"/>
</dbReference>
<dbReference type="EMBL" id="JBHTCG010000042">
    <property type="protein sequence ID" value="MFC7387679.1"/>
    <property type="molecule type" value="Genomic_DNA"/>
</dbReference>
<evidence type="ECO:0000313" key="4">
    <source>
        <dbReference type="Proteomes" id="UP001596496"/>
    </source>
</evidence>
<dbReference type="Pfam" id="PF04909">
    <property type="entry name" value="Amidohydro_2"/>
    <property type="match status" value="1"/>
</dbReference>
<sequence>MIDAHHHLWDTAARDYPWLSGAAMAPLRRPYGLADLRRGCAARGVEHTVLVQTVGETAETEEFLATAAASDGLVAGVVGWVDLTAPDVAGELMRLRSLPGGELLVGIRHPVQGETDPKWLYREDVRHGVRAVGQAGLAYDLLVLAHQLPAARDLVRDLPGMRFVLDHAAKPPIASGAVEPWASEIKALAASPNVMCKLSGLVTEADWHDWDAPRLAPYAEHVLGCFGTDRVMFGSDWPVCELAASYEQVVDLARELTAGLSAAERELVFAGNARVAYDLPS</sequence>
<evidence type="ECO:0000259" key="2">
    <source>
        <dbReference type="Pfam" id="PF04909"/>
    </source>
</evidence>
<accession>A0ABW2PE66</accession>
<dbReference type="Proteomes" id="UP001596496">
    <property type="component" value="Unassembled WGS sequence"/>
</dbReference>
<gene>
    <name evidence="3" type="ORF">ACFQSB_36115</name>
</gene>
<comment type="similarity">
    <text evidence="1">Belongs to the metallo-dependent hydrolases superfamily.</text>
</comment>
<dbReference type="InterPro" id="IPR006680">
    <property type="entry name" value="Amidohydro-rel"/>
</dbReference>
<evidence type="ECO:0000313" key="3">
    <source>
        <dbReference type="EMBL" id="MFC7387679.1"/>
    </source>
</evidence>
<dbReference type="InterPro" id="IPR032466">
    <property type="entry name" value="Metal_Hydrolase"/>
</dbReference>
<protein>
    <submittedName>
        <fullName evidence="3">Amidohydrolase family protein</fullName>
    </submittedName>
</protein>
<name>A0ABW2PE66_9ACTN</name>
<dbReference type="InterPro" id="IPR052350">
    <property type="entry name" value="Metallo-dep_Lactonases"/>
</dbReference>
<organism evidence="3 4">
    <name type="scientific">Sphaerisporangium rhizosphaerae</name>
    <dbReference type="NCBI Taxonomy" id="2269375"/>
    <lineage>
        <taxon>Bacteria</taxon>
        <taxon>Bacillati</taxon>
        <taxon>Actinomycetota</taxon>
        <taxon>Actinomycetes</taxon>
        <taxon>Streptosporangiales</taxon>
        <taxon>Streptosporangiaceae</taxon>
        <taxon>Sphaerisporangium</taxon>
    </lineage>
</organism>
<dbReference type="Gene3D" id="3.20.20.140">
    <property type="entry name" value="Metal-dependent hydrolases"/>
    <property type="match status" value="1"/>
</dbReference>
<keyword evidence="4" id="KW-1185">Reference proteome</keyword>
<evidence type="ECO:0000256" key="1">
    <source>
        <dbReference type="ARBA" id="ARBA00038310"/>
    </source>
</evidence>
<comment type="caution">
    <text evidence="3">The sequence shown here is derived from an EMBL/GenBank/DDBJ whole genome shotgun (WGS) entry which is preliminary data.</text>
</comment>
<proteinExistence type="inferred from homology"/>
<reference evidence="4" key="1">
    <citation type="journal article" date="2019" name="Int. J. Syst. Evol. Microbiol.">
        <title>The Global Catalogue of Microorganisms (GCM) 10K type strain sequencing project: providing services to taxonomists for standard genome sequencing and annotation.</title>
        <authorList>
            <consortium name="The Broad Institute Genomics Platform"/>
            <consortium name="The Broad Institute Genome Sequencing Center for Infectious Disease"/>
            <person name="Wu L."/>
            <person name="Ma J."/>
        </authorList>
    </citation>
    <scope>NUCLEOTIDE SEQUENCE [LARGE SCALE GENOMIC DNA]</scope>
    <source>
        <strain evidence="4">CECT 7649</strain>
    </source>
</reference>
<dbReference type="PANTHER" id="PTHR43569">
    <property type="entry name" value="AMIDOHYDROLASE"/>
    <property type="match status" value="1"/>
</dbReference>
<dbReference type="PANTHER" id="PTHR43569:SF2">
    <property type="entry name" value="AMIDOHYDROLASE-RELATED DOMAIN-CONTAINING PROTEIN"/>
    <property type="match status" value="1"/>
</dbReference>